<dbReference type="Proteomes" id="UP000664132">
    <property type="component" value="Unassembled WGS sequence"/>
</dbReference>
<accession>A0A8H7TI90</accession>
<dbReference type="InterPro" id="IPR006026">
    <property type="entry name" value="Peptidase_Metallo"/>
</dbReference>
<feature type="domain" description="Peptidase metallopeptidase" evidence="1">
    <location>
        <begin position="40"/>
        <end position="186"/>
    </location>
</feature>
<comment type="caution">
    <text evidence="2">The sequence shown here is derived from an EMBL/GenBank/DDBJ whole genome shotgun (WGS) entry which is preliminary data.</text>
</comment>
<dbReference type="SUPFAM" id="SSF55486">
    <property type="entry name" value="Metalloproteases ('zincins'), catalytic domain"/>
    <property type="match status" value="1"/>
</dbReference>
<proteinExistence type="predicted"/>
<dbReference type="InterPro" id="IPR024079">
    <property type="entry name" value="MetalloPept_cat_dom_sf"/>
</dbReference>
<gene>
    <name evidence="2" type="ORF">IFR04_006881</name>
</gene>
<dbReference type="GO" id="GO:0004222">
    <property type="term" value="F:metalloendopeptidase activity"/>
    <property type="evidence" value="ECO:0007669"/>
    <property type="project" value="InterPro"/>
</dbReference>
<organism evidence="2 3">
    <name type="scientific">Cadophora malorum</name>
    <dbReference type="NCBI Taxonomy" id="108018"/>
    <lineage>
        <taxon>Eukaryota</taxon>
        <taxon>Fungi</taxon>
        <taxon>Dikarya</taxon>
        <taxon>Ascomycota</taxon>
        <taxon>Pezizomycotina</taxon>
        <taxon>Leotiomycetes</taxon>
        <taxon>Helotiales</taxon>
        <taxon>Ploettnerulaceae</taxon>
        <taxon>Cadophora</taxon>
    </lineage>
</organism>
<protein>
    <recommendedName>
        <fullName evidence="1">Peptidase metallopeptidase domain-containing protein</fullName>
    </recommendedName>
</protein>
<dbReference type="OrthoDB" id="291007at2759"/>
<dbReference type="InterPro" id="IPR001506">
    <property type="entry name" value="Peptidase_M12A"/>
</dbReference>
<dbReference type="GO" id="GO:0008270">
    <property type="term" value="F:zinc ion binding"/>
    <property type="evidence" value="ECO:0007669"/>
    <property type="project" value="InterPro"/>
</dbReference>
<keyword evidence="3" id="KW-1185">Reference proteome</keyword>
<sequence>MQAVIMATINPLDKFQSCVQMIATPSAEDPSGEDRLALDNRRLWPNGSELVVNMWGQSDYVRSKVIQYATEWSRYANLTFRFMERDAPGDSDIRISFTAGAGSWSYIGTGAKTIPQSEPTMNFGWFDDNSTDETFSRTVIHEFGHAIGCIHEQASPVVDIPWNKDAVYAYYLRTNGWDKAKVDGNVFARAAQANTLNTSWDRTSIMQYSYPAELTLDGSSVGWNTVLSNHDKTFVMRCYPRDGIVRNTQDGVYLVNSARGDQRTSGLAYYVHFGNNDGQQPDDYVEVNGGDYTWWENGGQATFGNGAHVRNIVKWNLADDAGRSPLYTRVGFAEKNDETWNVYRDDTRILYEHDGWQVQAMFWAF</sequence>
<evidence type="ECO:0000259" key="1">
    <source>
        <dbReference type="SMART" id="SM00235"/>
    </source>
</evidence>
<evidence type="ECO:0000313" key="3">
    <source>
        <dbReference type="Proteomes" id="UP000664132"/>
    </source>
</evidence>
<dbReference type="GO" id="GO:0006508">
    <property type="term" value="P:proteolysis"/>
    <property type="evidence" value="ECO:0007669"/>
    <property type="project" value="InterPro"/>
</dbReference>
<reference evidence="2" key="1">
    <citation type="submission" date="2021-02" db="EMBL/GenBank/DDBJ databases">
        <title>Genome sequence Cadophora malorum strain M34.</title>
        <authorList>
            <person name="Stefanovic E."/>
            <person name="Vu D."/>
            <person name="Scully C."/>
            <person name="Dijksterhuis J."/>
            <person name="Roader J."/>
            <person name="Houbraken J."/>
        </authorList>
    </citation>
    <scope>NUCLEOTIDE SEQUENCE</scope>
    <source>
        <strain evidence="2">M34</strain>
    </source>
</reference>
<name>A0A8H7TI90_9HELO</name>
<evidence type="ECO:0000313" key="2">
    <source>
        <dbReference type="EMBL" id="KAG4419941.1"/>
    </source>
</evidence>
<dbReference type="Pfam" id="PF01400">
    <property type="entry name" value="Astacin"/>
    <property type="match status" value="1"/>
</dbReference>
<dbReference type="EMBL" id="JAFJYH010000094">
    <property type="protein sequence ID" value="KAG4419941.1"/>
    <property type="molecule type" value="Genomic_DNA"/>
</dbReference>
<dbReference type="CDD" id="cd04327">
    <property type="entry name" value="ZnMc_MMP_like_3"/>
    <property type="match status" value="1"/>
</dbReference>
<dbReference type="SMART" id="SM00235">
    <property type="entry name" value="ZnMc"/>
    <property type="match status" value="1"/>
</dbReference>
<dbReference type="AlphaFoldDB" id="A0A8H7TI90"/>
<dbReference type="Gene3D" id="3.40.390.10">
    <property type="entry name" value="Collagenase (Catalytic Domain)"/>
    <property type="match status" value="1"/>
</dbReference>